<name>A0A3A3EMG2_9GAMM</name>
<evidence type="ECO:0000313" key="3">
    <source>
        <dbReference type="EMBL" id="RJF36866.1"/>
    </source>
</evidence>
<dbReference type="GO" id="GO:0003677">
    <property type="term" value="F:DNA binding"/>
    <property type="evidence" value="ECO:0007669"/>
    <property type="project" value="UniProtKB-KW"/>
</dbReference>
<proteinExistence type="predicted"/>
<dbReference type="RefSeq" id="WP_063705328.1">
    <property type="nucleotide sequence ID" value="NZ_BMIT01000024.1"/>
</dbReference>
<dbReference type="Proteomes" id="UP000638462">
    <property type="component" value="Unassembled WGS sequence"/>
</dbReference>
<reference evidence="3 4" key="2">
    <citation type="submission" date="2018-09" db="EMBL/GenBank/DDBJ databases">
        <title>Identification of marine bacteria producing industrial enzymes.</title>
        <authorList>
            <person name="Cheng T.H."/>
            <person name="Saidin J."/>
            <person name="Muhd D.D."/>
            <person name="Isa M.N.M."/>
            <person name="Bakar M.F.A."/>
            <person name="Ismail N."/>
        </authorList>
    </citation>
    <scope>NUCLEOTIDE SEQUENCE [LARGE SCALE GENOMIC DNA]</scope>
    <source>
        <strain evidence="3 4">MNAD 1.6</strain>
    </source>
</reference>
<dbReference type="EMBL" id="QYSE01000001">
    <property type="protein sequence ID" value="RJF36866.1"/>
    <property type="molecule type" value="Genomic_DNA"/>
</dbReference>
<dbReference type="EMBL" id="BMIT01000024">
    <property type="protein sequence ID" value="GGF11264.1"/>
    <property type="molecule type" value="Genomic_DNA"/>
</dbReference>
<reference evidence="2" key="4">
    <citation type="submission" date="2020-09" db="EMBL/GenBank/DDBJ databases">
        <authorList>
            <person name="Sun Q."/>
            <person name="Zhou Y."/>
        </authorList>
    </citation>
    <scope>NUCLEOTIDE SEQUENCE</scope>
    <source>
        <strain evidence="2">CGMCC 1.15394</strain>
    </source>
</reference>
<comment type="caution">
    <text evidence="3">The sequence shown here is derived from an EMBL/GenBank/DDBJ whole genome shotgun (WGS) entry which is preliminary data.</text>
</comment>
<dbReference type="InterPro" id="IPR036361">
    <property type="entry name" value="SAP_dom_sf"/>
</dbReference>
<feature type="region of interest" description="Disordered" evidence="1">
    <location>
        <begin position="82"/>
        <end position="104"/>
    </location>
</feature>
<keyword evidence="5" id="KW-1185">Reference proteome</keyword>
<dbReference type="AlphaFoldDB" id="A0A3A3EMG2"/>
<organism evidence="3 4">
    <name type="scientific">Pseudoalteromonas gelatinilytica</name>
    <dbReference type="NCBI Taxonomy" id="1703256"/>
    <lineage>
        <taxon>Bacteria</taxon>
        <taxon>Pseudomonadati</taxon>
        <taxon>Pseudomonadota</taxon>
        <taxon>Gammaproteobacteria</taxon>
        <taxon>Alteromonadales</taxon>
        <taxon>Pseudoalteromonadaceae</taxon>
        <taxon>Pseudoalteromonas</taxon>
    </lineage>
</organism>
<feature type="region of interest" description="Disordered" evidence="1">
    <location>
        <begin position="117"/>
        <end position="138"/>
    </location>
</feature>
<feature type="compositionally biased region" description="Basic and acidic residues" evidence="1">
    <location>
        <begin position="87"/>
        <end position="101"/>
    </location>
</feature>
<dbReference type="Gene3D" id="1.10.720.30">
    <property type="entry name" value="SAP domain"/>
    <property type="match status" value="1"/>
</dbReference>
<dbReference type="Pfam" id="PF09905">
    <property type="entry name" value="VF530"/>
    <property type="match status" value="1"/>
</dbReference>
<dbReference type="InterPro" id="IPR018668">
    <property type="entry name" value="DNA-binding_VF530-like"/>
</dbReference>
<gene>
    <name evidence="3" type="ORF">D4741_01940</name>
    <name evidence="2" type="ORF">GCM10008027_40110</name>
</gene>
<evidence type="ECO:0000313" key="4">
    <source>
        <dbReference type="Proteomes" id="UP000265938"/>
    </source>
</evidence>
<sequence>MSNKEIFSNNPLQGVGIEQVVTELVEQYGWELLHAYMRLNCFKNNPDVKSAVKFLRKTQWAQEKVENFYLYRLKNLPRPDNVNYELPPRDRVIPADQKPGEPCELSFTDAKRIHAKKEAKQLARARKQRSSASNPWGN</sequence>
<reference evidence="5" key="3">
    <citation type="journal article" date="2019" name="Int. J. Syst. Evol. Microbiol.">
        <title>The Global Catalogue of Microorganisms (GCM) 10K type strain sequencing project: providing services to taxonomists for standard genome sequencing and annotation.</title>
        <authorList>
            <consortium name="The Broad Institute Genomics Platform"/>
            <consortium name="The Broad Institute Genome Sequencing Center for Infectious Disease"/>
            <person name="Wu L."/>
            <person name="Ma J."/>
        </authorList>
    </citation>
    <scope>NUCLEOTIDE SEQUENCE [LARGE SCALE GENOMIC DNA]</scope>
    <source>
        <strain evidence="5">CGMCC 1.15394</strain>
    </source>
</reference>
<keyword evidence="3" id="KW-0238">DNA-binding</keyword>
<evidence type="ECO:0000313" key="5">
    <source>
        <dbReference type="Proteomes" id="UP000638462"/>
    </source>
</evidence>
<evidence type="ECO:0000256" key="1">
    <source>
        <dbReference type="SAM" id="MobiDB-lite"/>
    </source>
</evidence>
<evidence type="ECO:0000313" key="2">
    <source>
        <dbReference type="EMBL" id="GGF11264.1"/>
    </source>
</evidence>
<accession>A0A3A3EMG2</accession>
<reference evidence="2" key="1">
    <citation type="journal article" date="2014" name="Int. J. Syst. Evol. Microbiol.">
        <title>Complete genome of a new Firmicutes species belonging to the dominant human colonic microbiota ('Ruminococcus bicirculans') reveals two chromosomes and a selective capacity to utilize plant glucans.</title>
        <authorList>
            <consortium name="NISC Comparative Sequencing Program"/>
            <person name="Wegmann U."/>
            <person name="Louis P."/>
            <person name="Goesmann A."/>
            <person name="Henrissat B."/>
            <person name="Duncan S.H."/>
            <person name="Flint H.J."/>
        </authorList>
    </citation>
    <scope>NUCLEOTIDE SEQUENCE</scope>
    <source>
        <strain evidence="2">CGMCC 1.15394</strain>
    </source>
</reference>
<protein>
    <submittedName>
        <fullName evidence="3">DNA-binding protein VF530</fullName>
    </submittedName>
</protein>
<dbReference type="Proteomes" id="UP000265938">
    <property type="component" value="Unassembled WGS sequence"/>
</dbReference>